<feature type="compositionally biased region" description="Low complexity" evidence="1">
    <location>
        <begin position="1470"/>
        <end position="1481"/>
    </location>
</feature>
<protein>
    <recommendedName>
        <fullName evidence="4">Knl1 C-terminal RWD domain-containing protein</fullName>
    </recommendedName>
</protein>
<reference evidence="2" key="1">
    <citation type="submission" date="2025-08" db="UniProtKB">
        <authorList>
            <consortium name="Ensembl"/>
        </authorList>
    </citation>
    <scope>IDENTIFICATION</scope>
</reference>
<feature type="compositionally biased region" description="Basic and acidic residues" evidence="1">
    <location>
        <begin position="1456"/>
        <end position="1466"/>
    </location>
</feature>
<dbReference type="GO" id="GO:0051301">
    <property type="term" value="P:cell division"/>
    <property type="evidence" value="ECO:0007669"/>
    <property type="project" value="InterPro"/>
</dbReference>
<feature type="compositionally biased region" description="Polar residues" evidence="1">
    <location>
        <begin position="1619"/>
        <end position="1631"/>
    </location>
</feature>
<dbReference type="InterPro" id="IPR037388">
    <property type="entry name" value="Blinkin"/>
</dbReference>
<dbReference type="GO" id="GO:0005634">
    <property type="term" value="C:nucleus"/>
    <property type="evidence" value="ECO:0007669"/>
    <property type="project" value="TreeGrafter"/>
</dbReference>
<accession>A0A8C3JA51</accession>
<feature type="region of interest" description="Disordered" evidence="1">
    <location>
        <begin position="1699"/>
        <end position="1796"/>
    </location>
</feature>
<feature type="region of interest" description="Disordered" evidence="1">
    <location>
        <begin position="1437"/>
        <end position="1502"/>
    </location>
</feature>
<feature type="compositionally biased region" description="Basic and acidic residues" evidence="1">
    <location>
        <begin position="809"/>
        <end position="823"/>
    </location>
</feature>
<feature type="region of interest" description="Disordered" evidence="1">
    <location>
        <begin position="354"/>
        <end position="384"/>
    </location>
</feature>
<feature type="compositionally biased region" description="Polar residues" evidence="1">
    <location>
        <begin position="1647"/>
        <end position="1663"/>
    </location>
</feature>
<feature type="region of interest" description="Disordered" evidence="1">
    <location>
        <begin position="1290"/>
        <end position="1416"/>
    </location>
</feature>
<feature type="compositionally biased region" description="Polar residues" evidence="1">
    <location>
        <begin position="429"/>
        <end position="438"/>
    </location>
</feature>
<organism evidence="2 3">
    <name type="scientific">Calidris pygmaea</name>
    <name type="common">Spoon-billed sandpiper</name>
    <dbReference type="NCBI Taxonomy" id="425635"/>
    <lineage>
        <taxon>Eukaryota</taxon>
        <taxon>Metazoa</taxon>
        <taxon>Chordata</taxon>
        <taxon>Craniata</taxon>
        <taxon>Vertebrata</taxon>
        <taxon>Euteleostomi</taxon>
        <taxon>Archelosauria</taxon>
        <taxon>Archosauria</taxon>
        <taxon>Dinosauria</taxon>
        <taxon>Saurischia</taxon>
        <taxon>Theropoda</taxon>
        <taxon>Coelurosauria</taxon>
        <taxon>Aves</taxon>
        <taxon>Neognathae</taxon>
        <taxon>Neoaves</taxon>
        <taxon>Charadriiformes</taxon>
        <taxon>Scolopacidae</taxon>
        <taxon>Calidris</taxon>
    </lineage>
</organism>
<feature type="compositionally biased region" description="Polar residues" evidence="1">
    <location>
        <begin position="1290"/>
        <end position="1301"/>
    </location>
</feature>
<feature type="compositionally biased region" description="Basic and acidic residues" evidence="1">
    <location>
        <begin position="1309"/>
        <end position="1331"/>
    </location>
</feature>
<evidence type="ECO:0000313" key="3">
    <source>
        <dbReference type="Proteomes" id="UP000694419"/>
    </source>
</evidence>
<sequence>MDTLLHAPIQASVQQTEWHDVDTTIQRTDRPDTTLIFSEENEMDMTASHTAVITRNLKNNQADKTEKVDITSFLAGLNSSNGKAETSKEFSLFSDHTNHSCPSFEQKEDATTVKKINFNEFLMSLKSNEKAPDPIGGPEKENVFFVPSQVSGDTARASGELVHSSEPSDTCNVTKFFRGQEDGMEMTKCQGSDVKAVFSGGCEAPPEQFLCGDVTEAFVDDGMDMTTSHTAKMSFPFSSVGNQSLSFNKDFPSAELDNAVLKRAANQYLIVQQDPQLCTDKKPVTVEDRGDPAVLRTVKQEPRRMSAIPGSISSETVFRGDKTIVFSKCGDMEITGNYTDVIYSDSTKETNSSHHKAFEKPVHTNPSLTENRYPAHGDRDITKSLTPLDNRASVSYKNSALELSVGSDERMERVTQDQRTASVGVGWDSHTNSVSAGASKSRLQHRPPNAQPVSQPGEKTVLFSGEDMDLTKTCVVKDDGKNVENQSAAGVFTSVTHKPHFLQNRSTFLSVNEQEEMEITKCHPVVIDDQSNGTTAEAKQMHCKMMPRNNQNKNVSGGANSLDVDKENLEVMSFSGDMKRSQATEMNTRDLGMIMRDKKLGKANFQASSLSSCAKSVRPLQEQKREVPENIVPDTSAFVSLQRQKVATSQALGKNLNASVSCTNDRMGVFSGDQTMDITKTHPAAFDVAPINTVREYENNDNHNDETSRQLQSQTFPFSGGDTTSRTPATECGDLKTNTKKQTVTPLAPSGSFISSNEPAPSGMKGNEQLGTTLGINADWQTSERQEKSHTMRVVNKVLPTQVDSERDFSVAKTVSSEKDFKTPRSGAALPLRGAEEPLQANTSEPRKGSSHLPSFLERSVVFPSGENMDLTGNCAVMAPDYNVNATLSERKAVPGYQVQDENKRTSFKKGAMVTNSQEQPVCDVYCLASSRKMLTTTGLKHPPFTGEKTTIFSEDADMDITRSHTVSADKITLQHRRANDDIALISGDKTHFFTYNDDMEISRLDTVVIDKSMEKVVSQGMLNMAKRAGRKSLKGTAGEKTVLFSLTDENNDMEITASHTAAIGHEMVLQNEGGLHSVSSAHPVKAVPFTSSQTDMDITESCSADKITAKGVCDAKPSVHQEAGQRALSYSEATVFAGDDMEITRTHTAALEEHSRPGRKPTQSLPGTSTIMFTSFQADMEMTESHSVDQKVERVFSEGRLNLAQQVETTSCPGSKTVIFTLAEDMEITQTPTAVLSGGVDVRDKVSIPATSAVPPDKTIVFTHNQDDMEITASHTIAVNNNINGFENQEVSHKSTQPPDSRSALLSCRDEPDSPHTKDLNNECHTKSEGKGSVASSAPSAPAFPSEKGARKVPTGTTPGYTHSVSLPEETLGVQTPRDLNLPPDNSIPESSQQGFVPTENPESKRVSFKLPSNRPIDCSEESGVLVSGVLHPIQQPDSLKASPDAHSTQGNQVLKDDSSEREDLGTDSGSAGASLGPASNKEPKENDGPPTEGETPPKDFQINSEQTKQLLVTDFSGILNVCSKLKNIRRKSAVLSASETAFSDQLPKSIQPEDTLKLGKNTVNEPNDLFYNKEQENPGLESGAAPMDANFSMALTDKYQGLNVPLGIFQPKLPNRRNPSVSSVQSINAKSADKGEAPVPEGSVKTETPGTSTSSQQNFSPSQFIAEEFFPVCLEEMDSSESVSSELVENACDEISQNQISPNEENQSEETKTCNNTKRALEEDKEDLQSAKKVKRDENLDGEASQDLQVTFGAASQSQAEVREGKDPPNLSAKSPDCTHASTSSSLDSVKPDTEFTSKTSFVGAASNFLFFTLNQGRALPVEYISFGK</sequence>
<feature type="region of interest" description="Disordered" evidence="1">
    <location>
        <begin position="1612"/>
        <end position="1663"/>
    </location>
</feature>
<keyword evidence="3" id="KW-1185">Reference proteome</keyword>
<evidence type="ECO:0000313" key="2">
    <source>
        <dbReference type="Ensembl" id="ENSCPGP00000003515.1"/>
    </source>
</evidence>
<dbReference type="Ensembl" id="ENSCPGT00000003872.1">
    <property type="protein sequence ID" value="ENSCPGP00000003515.1"/>
    <property type="gene ID" value="ENSCPGG00000002607.1"/>
</dbReference>
<feature type="compositionally biased region" description="Basic and acidic residues" evidence="1">
    <location>
        <begin position="373"/>
        <end position="382"/>
    </location>
</feature>
<feature type="region of interest" description="Disordered" evidence="1">
    <location>
        <begin position="742"/>
        <end position="763"/>
    </location>
</feature>
<name>A0A8C3JA51_9CHAR</name>
<proteinExistence type="predicted"/>
<feature type="region of interest" description="Disordered" evidence="1">
    <location>
        <begin position="809"/>
        <end position="853"/>
    </location>
</feature>
<feature type="compositionally biased region" description="Low complexity" evidence="1">
    <location>
        <begin position="1336"/>
        <end position="1347"/>
    </location>
</feature>
<dbReference type="PANTHER" id="PTHR16520:SF3">
    <property type="entry name" value="KINETOCHORE SCAFFOLD 1"/>
    <property type="match status" value="1"/>
</dbReference>
<feature type="compositionally biased region" description="Basic and acidic residues" evidence="1">
    <location>
        <begin position="1721"/>
        <end position="1741"/>
    </location>
</feature>
<dbReference type="Pfam" id="PF19221">
    <property type="entry name" value="MELT"/>
    <property type="match status" value="15"/>
</dbReference>
<dbReference type="GO" id="GO:0034501">
    <property type="term" value="P:protein localization to kinetochore"/>
    <property type="evidence" value="ECO:0007669"/>
    <property type="project" value="InterPro"/>
</dbReference>
<evidence type="ECO:0008006" key="4">
    <source>
        <dbReference type="Google" id="ProtNLM"/>
    </source>
</evidence>
<feature type="region of interest" description="Disordered" evidence="1">
    <location>
        <begin position="418"/>
        <end position="457"/>
    </location>
</feature>
<evidence type="ECO:0000256" key="1">
    <source>
        <dbReference type="SAM" id="MobiDB-lite"/>
    </source>
</evidence>
<feature type="compositionally biased region" description="Polar residues" evidence="1">
    <location>
        <begin position="1748"/>
        <end position="1762"/>
    </location>
</feature>
<dbReference type="InterPro" id="IPR043651">
    <property type="entry name" value="KNL1_MELT_rpt"/>
</dbReference>
<feature type="compositionally biased region" description="Polar residues" evidence="1">
    <location>
        <begin position="1356"/>
        <end position="1366"/>
    </location>
</feature>
<dbReference type="Proteomes" id="UP000694419">
    <property type="component" value="Unplaced"/>
</dbReference>
<reference evidence="2" key="2">
    <citation type="submission" date="2025-09" db="UniProtKB">
        <authorList>
            <consortium name="Ensembl"/>
        </authorList>
    </citation>
    <scope>IDENTIFICATION</scope>
</reference>
<dbReference type="GO" id="GO:0008608">
    <property type="term" value="P:attachment of spindle microtubules to kinetochore"/>
    <property type="evidence" value="ECO:0007669"/>
    <property type="project" value="InterPro"/>
</dbReference>
<dbReference type="PANTHER" id="PTHR16520">
    <property type="entry name" value="KINETOCHORE SCAFFOLD 1"/>
    <property type="match status" value="1"/>
</dbReference>